<gene>
    <name evidence="2" type="ORF">Q4568_09705</name>
</gene>
<sequence length="473" mass="53166">MPVQYGSLPFKQQIAYFRNKANVPSERWADVWKNAHDRGFMVAGAMKTDLLSDFRQAVDMAIADGKSLGWFKNQFNDIVQKHGWEHTGSPGWRAQVIYETNIRQSYTAGREQQIEQVKSRRPYGIYKHSGAEHPRHEHLSWNNLVLPLDDPWWDTHTPINGYGCKCKKFTASERDLKRLGLEVAIQAPKVETYEWVDKVTGEVHNVPKGIDPGFDYTPKSSAQLTEKTKQVVDKKPPLEERLTPRIVDHAFSTIKGVDAKGISALLAELDSPQVTAFELVLKQHDIKTLVLKAGEINGSRKGRALGCEIEEYLKSGAELSHWNYTNRRPSRSNGFTSRSWNHVVVKAKAADNLNKVDIVALTESLADAVQLGKTADRLWSFSGDANQAQGNPARAFATWAHEMGHQVYFKAGSPALPSELKGRASLTRYGGRNDDEWFAEHFAAWLLSPQTLNQVLPEAHRFISEVVEKAGTL</sequence>
<dbReference type="InterPro" id="IPR006528">
    <property type="entry name" value="Phage_head_morphogenesis_dom"/>
</dbReference>
<proteinExistence type="predicted"/>
<dbReference type="Gene3D" id="3.40.390.10">
    <property type="entry name" value="Collagenase (Catalytic Domain)"/>
    <property type="match status" value="1"/>
</dbReference>
<reference evidence="2" key="1">
    <citation type="submission" date="2023-07" db="EMBL/GenBank/DDBJ databases">
        <title>Genome content predicts the carbon catabolic preferences of heterotrophic bacteria.</title>
        <authorList>
            <person name="Gralka M."/>
        </authorList>
    </citation>
    <scope>NUCLEOTIDE SEQUENCE</scope>
    <source>
        <strain evidence="2">G2M05</strain>
    </source>
</reference>
<dbReference type="EMBL" id="JAUOPU010000008">
    <property type="protein sequence ID" value="MDO6542808.1"/>
    <property type="molecule type" value="Genomic_DNA"/>
</dbReference>
<protein>
    <submittedName>
        <fullName evidence="2">Phage minor head protein</fullName>
    </submittedName>
</protein>
<evidence type="ECO:0000313" key="2">
    <source>
        <dbReference type="EMBL" id="MDO6542808.1"/>
    </source>
</evidence>
<dbReference type="Proteomes" id="UP001170624">
    <property type="component" value="Unassembled WGS sequence"/>
</dbReference>
<dbReference type="RefSeq" id="WP_303499304.1">
    <property type="nucleotide sequence ID" value="NZ_JAUOPU010000008.1"/>
</dbReference>
<comment type="caution">
    <text evidence="2">The sequence shown here is derived from an EMBL/GenBank/DDBJ whole genome shotgun (WGS) entry which is preliminary data.</text>
</comment>
<dbReference type="InterPro" id="IPR024079">
    <property type="entry name" value="MetalloPept_cat_dom_sf"/>
</dbReference>
<dbReference type="SUPFAM" id="SSF55486">
    <property type="entry name" value="Metalloproteases ('zincins'), catalytic domain"/>
    <property type="match status" value="1"/>
</dbReference>
<organism evidence="2 3">
    <name type="scientific">Photobacterium sanguinicancri</name>
    <dbReference type="NCBI Taxonomy" id="875932"/>
    <lineage>
        <taxon>Bacteria</taxon>
        <taxon>Pseudomonadati</taxon>
        <taxon>Pseudomonadota</taxon>
        <taxon>Gammaproteobacteria</taxon>
        <taxon>Vibrionales</taxon>
        <taxon>Vibrionaceae</taxon>
        <taxon>Photobacterium</taxon>
    </lineage>
</organism>
<dbReference type="GO" id="GO:0008237">
    <property type="term" value="F:metallopeptidase activity"/>
    <property type="evidence" value="ECO:0007669"/>
    <property type="project" value="InterPro"/>
</dbReference>
<accession>A0AAW7Y7D9</accession>
<evidence type="ECO:0000313" key="3">
    <source>
        <dbReference type="Proteomes" id="UP001170624"/>
    </source>
</evidence>
<dbReference type="AlphaFoldDB" id="A0AAW7Y7D9"/>
<feature type="domain" description="Phage head morphogenesis" evidence="1">
    <location>
        <begin position="54"/>
        <end position="167"/>
    </location>
</feature>
<name>A0AAW7Y7D9_9GAMM</name>
<dbReference type="Pfam" id="PF04233">
    <property type="entry name" value="Phage_Mu_F"/>
    <property type="match status" value="1"/>
</dbReference>
<evidence type="ECO:0000259" key="1">
    <source>
        <dbReference type="Pfam" id="PF04233"/>
    </source>
</evidence>